<reference evidence="3" key="2">
    <citation type="submission" date="2020-05" db="UniProtKB">
        <authorList>
            <consortium name="EnsemblMetazoa"/>
        </authorList>
    </citation>
    <scope>IDENTIFICATION</scope>
    <source>
        <strain evidence="3">IAEA</strain>
    </source>
</reference>
<evidence type="ECO:0000313" key="4">
    <source>
        <dbReference type="Proteomes" id="UP000092445"/>
    </source>
</evidence>
<dbReference type="EnsemblMetazoa" id="GPAI011653-RA">
    <property type="protein sequence ID" value="GPAI011653-PA"/>
    <property type="gene ID" value="GPAI011653"/>
</dbReference>
<dbReference type="VEuPathDB" id="VectorBase:GPAI011653"/>
<keyword evidence="1" id="KW-0539">Nucleus</keyword>
<organism evidence="3 4">
    <name type="scientific">Glossina pallidipes</name>
    <name type="common">Tsetse fly</name>
    <dbReference type="NCBI Taxonomy" id="7398"/>
    <lineage>
        <taxon>Eukaryota</taxon>
        <taxon>Metazoa</taxon>
        <taxon>Ecdysozoa</taxon>
        <taxon>Arthropoda</taxon>
        <taxon>Hexapoda</taxon>
        <taxon>Insecta</taxon>
        <taxon>Pterygota</taxon>
        <taxon>Neoptera</taxon>
        <taxon>Endopterygota</taxon>
        <taxon>Diptera</taxon>
        <taxon>Brachycera</taxon>
        <taxon>Muscomorpha</taxon>
        <taxon>Hippoboscoidea</taxon>
        <taxon>Glossinidae</taxon>
        <taxon>Glossina</taxon>
    </lineage>
</organism>
<evidence type="ECO:0000313" key="3">
    <source>
        <dbReference type="EnsemblMetazoa" id="GPAI011653-PA"/>
    </source>
</evidence>
<evidence type="ECO:0000256" key="1">
    <source>
        <dbReference type="PROSITE-ProRule" id="PRU00371"/>
    </source>
</evidence>
<dbReference type="Proteomes" id="UP000092445">
    <property type="component" value="Unassembled WGS sequence"/>
</dbReference>
<protein>
    <recommendedName>
        <fullName evidence="2">BESS domain-containing protein</fullName>
    </recommendedName>
</protein>
<evidence type="ECO:0000259" key="2">
    <source>
        <dbReference type="PROSITE" id="PS51031"/>
    </source>
</evidence>
<accession>A0A1A9ZDU4</accession>
<feature type="domain" description="BESS" evidence="2">
    <location>
        <begin position="46"/>
        <end position="85"/>
    </location>
</feature>
<dbReference type="GO" id="GO:0005634">
    <property type="term" value="C:nucleus"/>
    <property type="evidence" value="ECO:0007669"/>
    <property type="project" value="UniProtKB-SubCell"/>
</dbReference>
<dbReference type="PROSITE" id="PS51031">
    <property type="entry name" value="BESS"/>
    <property type="match status" value="1"/>
</dbReference>
<proteinExistence type="predicted"/>
<dbReference type="InterPro" id="IPR004210">
    <property type="entry name" value="BESS_motif"/>
</dbReference>
<dbReference type="AlphaFoldDB" id="A0A1A9ZDU4"/>
<keyword evidence="4" id="KW-1185">Reference proteome</keyword>
<name>A0A1A9ZDU4_GLOPL</name>
<comment type="subcellular location">
    <subcellularLocation>
        <location evidence="1">Nucleus</location>
    </subcellularLocation>
</comment>
<reference evidence="4" key="1">
    <citation type="submission" date="2014-03" db="EMBL/GenBank/DDBJ databases">
        <authorList>
            <person name="Aksoy S."/>
            <person name="Warren W."/>
            <person name="Wilson R.K."/>
        </authorList>
    </citation>
    <scope>NUCLEOTIDE SEQUENCE [LARGE SCALE GENOMIC DNA]</scope>
    <source>
        <strain evidence="4">IAEA</strain>
    </source>
</reference>
<dbReference type="GO" id="GO:0003677">
    <property type="term" value="F:DNA binding"/>
    <property type="evidence" value="ECO:0007669"/>
    <property type="project" value="InterPro"/>
</dbReference>
<sequence>MEKQHDLENIKTENSKEEKIPIVINATKRDISSNAQSGTQGDIIQHDSDRMFLLSLLPYFRKVGDQRKQKLNSSCEKASVDISMRWLPFQEEIRNILNYDFQPKNLKQKLVALSYATKTCEKCKQIS</sequence>
<dbReference type="Pfam" id="PF02944">
    <property type="entry name" value="BESS"/>
    <property type="match status" value="1"/>
</dbReference>